<feature type="domain" description="SH3b" evidence="2">
    <location>
        <begin position="326"/>
        <end position="375"/>
    </location>
</feature>
<evidence type="ECO:0000313" key="3">
    <source>
        <dbReference type="EMBL" id="AYN67750.1"/>
    </source>
</evidence>
<sequence length="382" mass="42674">MKKFGICIMLLGSALLLNCKQVRKVTDFISEPTARDIYEREFANDTTAFAEWNASFLNSKKDSLEVELPYVETGSFTQNLIRTHSYNLELNKGRIFYAEILTDSIAQRVFLDFYRISNDSTQNLKSIKSNEEGERYLSQSIDETGRYKLIVQPEIDASTNYSLRIYSQPEFGFPVSGRDNTAIQSFWGAVRDGGKRSHEGVDIFADRGTPVLAVTDGRISSTGNRGLGGKQVWQRNGLMGSSLYYAHLDSILVKTGQKVQLGDTLGLVGNTGNARTTKPHLHFGIYQGYRGAIDPLPFIQKTEIPVYAEKSPDFEEGRVEVRSSLANLRSQPSIEGTKLGEAKRNEVLTVFGQTDKWVLVQNQDGLKAYIHQSLIQSPKTSG</sequence>
<dbReference type="EMBL" id="CP032050">
    <property type="protein sequence ID" value="AYN67750.1"/>
    <property type="molecule type" value="Genomic_DNA"/>
</dbReference>
<dbReference type="InterPro" id="IPR003646">
    <property type="entry name" value="SH3-like_bac-type"/>
</dbReference>
<organism evidence="3 4">
    <name type="scientific">Euzebyella marina</name>
    <dbReference type="NCBI Taxonomy" id="1761453"/>
    <lineage>
        <taxon>Bacteria</taxon>
        <taxon>Pseudomonadati</taxon>
        <taxon>Bacteroidota</taxon>
        <taxon>Flavobacteriia</taxon>
        <taxon>Flavobacteriales</taxon>
        <taxon>Flavobacteriaceae</taxon>
        <taxon>Euzebyella</taxon>
    </lineage>
</organism>
<dbReference type="InterPro" id="IPR050570">
    <property type="entry name" value="Cell_wall_metabolism_enzyme"/>
</dbReference>
<evidence type="ECO:0000259" key="2">
    <source>
        <dbReference type="Pfam" id="PF08239"/>
    </source>
</evidence>
<dbReference type="InterPro" id="IPR016047">
    <property type="entry name" value="M23ase_b-sheet_dom"/>
</dbReference>
<dbReference type="Pfam" id="PF08239">
    <property type="entry name" value="SH3_3"/>
    <property type="match status" value="1"/>
</dbReference>
<feature type="domain" description="M23ase beta-sheet core" evidence="1">
    <location>
        <begin position="197"/>
        <end position="288"/>
    </location>
</feature>
<dbReference type="OrthoDB" id="9810477at2"/>
<accession>A0A3G2L674</accession>
<dbReference type="Gene3D" id="2.70.70.10">
    <property type="entry name" value="Glucose Permease (Domain IIA)"/>
    <property type="match status" value="1"/>
</dbReference>
<dbReference type="Proteomes" id="UP000276309">
    <property type="component" value="Chromosome"/>
</dbReference>
<protein>
    <submittedName>
        <fullName evidence="3">M23 family peptidase</fullName>
    </submittedName>
</protein>
<evidence type="ECO:0000259" key="1">
    <source>
        <dbReference type="Pfam" id="PF01551"/>
    </source>
</evidence>
<keyword evidence="4" id="KW-1185">Reference proteome</keyword>
<dbReference type="AlphaFoldDB" id="A0A3G2L674"/>
<evidence type="ECO:0000313" key="4">
    <source>
        <dbReference type="Proteomes" id="UP000276309"/>
    </source>
</evidence>
<name>A0A3G2L674_9FLAO</name>
<dbReference type="InterPro" id="IPR011055">
    <property type="entry name" value="Dup_hybrid_motif"/>
</dbReference>
<dbReference type="PANTHER" id="PTHR21666:SF268">
    <property type="entry name" value="PEPTIDASE M23 DOMAIN-CONTAINING PROTEIN"/>
    <property type="match status" value="1"/>
</dbReference>
<dbReference type="SUPFAM" id="SSF51261">
    <property type="entry name" value="Duplicated hybrid motif"/>
    <property type="match status" value="1"/>
</dbReference>
<dbReference type="KEGG" id="emar:D1013_10380"/>
<dbReference type="Gene3D" id="2.30.30.40">
    <property type="entry name" value="SH3 Domains"/>
    <property type="match status" value="1"/>
</dbReference>
<reference evidence="3 4" key="1">
    <citation type="submission" date="2018-08" db="EMBL/GenBank/DDBJ databases">
        <title>The reduced genetic potential of extracellular carbohydrate catabolism in Euzebyella marina RN62, a Flavobacteriia bacterium isolated from the hadal water.</title>
        <authorList>
            <person name="Xue C."/>
        </authorList>
    </citation>
    <scope>NUCLEOTIDE SEQUENCE [LARGE SCALE GENOMIC DNA]</scope>
    <source>
        <strain evidence="3 4">RN62</strain>
    </source>
</reference>
<dbReference type="PANTHER" id="PTHR21666">
    <property type="entry name" value="PEPTIDASE-RELATED"/>
    <property type="match status" value="1"/>
</dbReference>
<dbReference type="CDD" id="cd12797">
    <property type="entry name" value="M23_peptidase"/>
    <property type="match status" value="1"/>
</dbReference>
<dbReference type="Pfam" id="PF01551">
    <property type="entry name" value="Peptidase_M23"/>
    <property type="match status" value="1"/>
</dbReference>
<gene>
    <name evidence="3" type="ORF">D1013_10380</name>
</gene>
<proteinExistence type="predicted"/>
<dbReference type="GO" id="GO:0004222">
    <property type="term" value="F:metalloendopeptidase activity"/>
    <property type="evidence" value="ECO:0007669"/>
    <property type="project" value="TreeGrafter"/>
</dbReference>